<dbReference type="SMART" id="SM00225">
    <property type="entry name" value="BTB"/>
    <property type="match status" value="1"/>
</dbReference>
<evidence type="ECO:0000259" key="2">
    <source>
        <dbReference type="PROSITE" id="PS50097"/>
    </source>
</evidence>
<protein>
    <recommendedName>
        <fullName evidence="2">BTB domain-containing protein</fullName>
    </recommendedName>
</protein>
<name>A0A2G8RXS4_9APHY</name>
<feature type="domain" description="BTB" evidence="2">
    <location>
        <begin position="38"/>
        <end position="105"/>
    </location>
</feature>
<dbReference type="Pfam" id="PF00651">
    <property type="entry name" value="BTB"/>
    <property type="match status" value="1"/>
</dbReference>
<comment type="caution">
    <text evidence="3">The sequence shown here is derived from an EMBL/GenBank/DDBJ whole genome shotgun (WGS) entry which is preliminary data.</text>
</comment>
<organism evidence="3 4">
    <name type="scientific">Ganoderma sinense ZZ0214-1</name>
    <dbReference type="NCBI Taxonomy" id="1077348"/>
    <lineage>
        <taxon>Eukaryota</taxon>
        <taxon>Fungi</taxon>
        <taxon>Dikarya</taxon>
        <taxon>Basidiomycota</taxon>
        <taxon>Agaricomycotina</taxon>
        <taxon>Agaricomycetes</taxon>
        <taxon>Polyporales</taxon>
        <taxon>Polyporaceae</taxon>
        <taxon>Ganoderma</taxon>
    </lineage>
</organism>
<feature type="region of interest" description="Disordered" evidence="1">
    <location>
        <begin position="1"/>
        <end position="29"/>
    </location>
</feature>
<accession>A0A2G8RXS4</accession>
<dbReference type="PROSITE" id="PS50097">
    <property type="entry name" value="BTB"/>
    <property type="match status" value="1"/>
</dbReference>
<dbReference type="InterPro" id="IPR000210">
    <property type="entry name" value="BTB/POZ_dom"/>
</dbReference>
<dbReference type="CDD" id="cd18186">
    <property type="entry name" value="BTB_POZ_ZBTB_KLHL-like"/>
    <property type="match status" value="1"/>
</dbReference>
<keyword evidence="4" id="KW-1185">Reference proteome</keyword>
<dbReference type="OrthoDB" id="3036049at2759"/>
<reference evidence="3 4" key="1">
    <citation type="journal article" date="2015" name="Sci. Rep.">
        <title>Chromosome-level genome map provides insights into diverse defense mechanisms in the medicinal fungus Ganoderma sinense.</title>
        <authorList>
            <person name="Zhu Y."/>
            <person name="Xu J."/>
            <person name="Sun C."/>
            <person name="Zhou S."/>
            <person name="Xu H."/>
            <person name="Nelson D.R."/>
            <person name="Qian J."/>
            <person name="Song J."/>
            <person name="Luo H."/>
            <person name="Xiang L."/>
            <person name="Li Y."/>
            <person name="Xu Z."/>
            <person name="Ji A."/>
            <person name="Wang L."/>
            <person name="Lu S."/>
            <person name="Hayward A."/>
            <person name="Sun W."/>
            <person name="Li X."/>
            <person name="Schwartz D.C."/>
            <person name="Wang Y."/>
            <person name="Chen S."/>
        </authorList>
    </citation>
    <scope>NUCLEOTIDE SEQUENCE [LARGE SCALE GENOMIC DNA]</scope>
    <source>
        <strain evidence="3 4">ZZ0214-1</strain>
    </source>
</reference>
<evidence type="ECO:0000256" key="1">
    <source>
        <dbReference type="SAM" id="MobiDB-lite"/>
    </source>
</evidence>
<proteinExistence type="predicted"/>
<evidence type="ECO:0000313" key="3">
    <source>
        <dbReference type="EMBL" id="PIL26287.1"/>
    </source>
</evidence>
<evidence type="ECO:0000313" key="4">
    <source>
        <dbReference type="Proteomes" id="UP000230002"/>
    </source>
</evidence>
<sequence>MSSAPPPRKRPRTEDQDAEETDNEAAVKRDEELWFEDGTVVLAAGNVEFCVYKGLLADRSPVFKDMFAFPQPRSPPAEPTDLPRVNLPDSAEDIRELLRMLLPDKQSRLYSRKQPSFHALSACVRLGHKYQIDHILDEAMAFIRKAYPKDFPSYLERTVFSEEYAIGAVNLAQLIGACDVLPVAFLDCCTLFGTDLVWGFLRPDGTREMLSPRNLAFAIEAKDRLMRENARRLHRMTKFKPSSKCSGGDGCLAAEVFAMPLDEDDWQAGLSARVLAPWGLSVPDGKICDACVKAWEEQVLAYRQDVWNRLPQILGMVVDDWGTG</sequence>
<dbReference type="AlphaFoldDB" id="A0A2G8RXS4"/>
<gene>
    <name evidence="3" type="ORF">GSI_12043</name>
</gene>
<dbReference type="InterPro" id="IPR011333">
    <property type="entry name" value="SKP1/BTB/POZ_sf"/>
</dbReference>
<dbReference type="Proteomes" id="UP000230002">
    <property type="component" value="Unassembled WGS sequence"/>
</dbReference>
<dbReference type="EMBL" id="AYKW01000045">
    <property type="protein sequence ID" value="PIL26287.1"/>
    <property type="molecule type" value="Genomic_DNA"/>
</dbReference>
<dbReference type="Gene3D" id="3.30.710.10">
    <property type="entry name" value="Potassium Channel Kv1.1, Chain A"/>
    <property type="match status" value="1"/>
</dbReference>